<dbReference type="PANTHER" id="PTHR13696">
    <property type="entry name" value="P-LOOP CONTAINING NUCLEOSIDE TRIPHOSPHATE HYDROLASE"/>
    <property type="match status" value="1"/>
</dbReference>
<dbReference type="Proteomes" id="UP000018130">
    <property type="component" value="Unassembled WGS sequence"/>
</dbReference>
<dbReference type="InterPro" id="IPR027417">
    <property type="entry name" value="P-loop_NTPase"/>
</dbReference>
<name>T2K0I7_CROWT</name>
<organism evidence="4 5">
    <name type="scientific">Crocosphaera watsonii WH 0402</name>
    <dbReference type="NCBI Taxonomy" id="1284629"/>
    <lineage>
        <taxon>Bacteria</taxon>
        <taxon>Bacillati</taxon>
        <taxon>Cyanobacteriota</taxon>
        <taxon>Cyanophyceae</taxon>
        <taxon>Oscillatoriophycideae</taxon>
        <taxon>Chroococcales</taxon>
        <taxon>Aphanothecaceae</taxon>
        <taxon>Crocosphaera</taxon>
    </lineage>
</organism>
<evidence type="ECO:0000313" key="4">
    <source>
        <dbReference type="EMBL" id="CCQ70497.1"/>
    </source>
</evidence>
<feature type="domain" description="AAA" evidence="3">
    <location>
        <begin position="34"/>
        <end position="209"/>
    </location>
</feature>
<evidence type="ECO:0000259" key="3">
    <source>
        <dbReference type="Pfam" id="PF13614"/>
    </source>
</evidence>
<keyword evidence="2" id="KW-0472">Membrane</keyword>
<keyword evidence="2" id="KW-0812">Transmembrane</keyword>
<reference evidence="4 5" key="2">
    <citation type="submission" date="2013-09" db="EMBL/GenBank/DDBJ databases">
        <title>Whole genome comparison of six Crocosphaera watsonii strains with differing phenotypes.</title>
        <authorList>
            <person name="Bench S.R."/>
            <person name="Heller P."/>
            <person name="Frank I."/>
            <person name="Arciniega M."/>
            <person name="Shilova I.N."/>
            <person name="Zehr J.P."/>
        </authorList>
    </citation>
    <scope>NUCLEOTIDE SEQUENCE [LARGE SCALE GENOMIC DNA]</scope>
    <source>
        <strain evidence="4 5">WH 0402</strain>
    </source>
</reference>
<sequence length="292" mass="32699">MESQVGFFICTSGTMMIFLVLCVYKFSRKTDMFAKVISLFNQAGGVGKTTLTQNLGYQLKEKNYKVLLIDLDPQASLTCFMGIEPYDLETTIYDSLITSGSSIQLPLINCYGVDLVPSNLRLAASEQKLTFELQRELRLKDVIEPYLEDYDYILIDCPPSLTMLPLISLVASHYVLVPIQTQFKATVGTDLLLDTIAKVKAKLNPTLNILAFIPTQYSKRNITEQRVLNLLHNDLSKIAPILDPLPRSTAIAEATEYGKPFALSPKSNNTLLSLFKSYVKQIESLTQQLTHV</sequence>
<reference evidence="4 5" key="1">
    <citation type="submission" date="2013-01" db="EMBL/GenBank/DDBJ databases">
        <authorList>
            <person name="Bench S."/>
        </authorList>
    </citation>
    <scope>NUCLEOTIDE SEQUENCE [LARGE SCALE GENOMIC DNA]</scope>
    <source>
        <strain evidence="4 5">WH 0402</strain>
    </source>
</reference>
<dbReference type="CDD" id="cd02042">
    <property type="entry name" value="ParAB_family"/>
    <property type="match status" value="1"/>
</dbReference>
<protein>
    <submittedName>
        <fullName evidence="4">Chromosome (Plasmid) partitioning protein ParA / Sporulation initiation inhibitor protein Soj</fullName>
    </submittedName>
</protein>
<accession>T2K0I7</accession>
<evidence type="ECO:0000313" key="5">
    <source>
        <dbReference type="Proteomes" id="UP000018130"/>
    </source>
</evidence>
<evidence type="ECO:0000256" key="1">
    <source>
        <dbReference type="ARBA" id="ARBA00006976"/>
    </source>
</evidence>
<keyword evidence="2" id="KW-1133">Transmembrane helix</keyword>
<evidence type="ECO:0000256" key="2">
    <source>
        <dbReference type="SAM" id="Phobius"/>
    </source>
</evidence>
<gene>
    <name evidence="4" type="ORF">CWATWH0402_4979</name>
</gene>
<dbReference type="AlphaFoldDB" id="T2K0I7"/>
<proteinExistence type="inferred from homology"/>
<dbReference type="SUPFAM" id="SSF52540">
    <property type="entry name" value="P-loop containing nucleoside triphosphate hydrolases"/>
    <property type="match status" value="1"/>
</dbReference>
<comment type="similarity">
    <text evidence="1">Belongs to the ParA family.</text>
</comment>
<dbReference type="InterPro" id="IPR050678">
    <property type="entry name" value="DNA_Partitioning_ATPase"/>
</dbReference>
<dbReference type="EMBL" id="CAQN01001219">
    <property type="protein sequence ID" value="CCQ70497.1"/>
    <property type="molecule type" value="Genomic_DNA"/>
</dbReference>
<dbReference type="InterPro" id="IPR025669">
    <property type="entry name" value="AAA_dom"/>
</dbReference>
<comment type="caution">
    <text evidence="4">The sequence shown here is derived from an EMBL/GenBank/DDBJ whole genome shotgun (WGS) entry which is preliminary data.</text>
</comment>
<feature type="transmembrane region" description="Helical" evidence="2">
    <location>
        <begin position="6"/>
        <end position="26"/>
    </location>
</feature>
<dbReference type="FunFam" id="3.40.50.300:FF:000285">
    <property type="entry name" value="Sporulation initiation inhibitor Soj"/>
    <property type="match status" value="1"/>
</dbReference>
<dbReference type="PANTHER" id="PTHR13696:SF99">
    <property type="entry name" value="COBYRINIC ACID AC-DIAMIDE SYNTHASE"/>
    <property type="match status" value="1"/>
</dbReference>
<dbReference type="Gene3D" id="3.40.50.300">
    <property type="entry name" value="P-loop containing nucleotide triphosphate hydrolases"/>
    <property type="match status" value="1"/>
</dbReference>
<dbReference type="Pfam" id="PF13614">
    <property type="entry name" value="AAA_31"/>
    <property type="match status" value="1"/>
</dbReference>